<evidence type="ECO:0000313" key="7">
    <source>
        <dbReference type="EMBL" id="MBP2328207.1"/>
    </source>
</evidence>
<proteinExistence type="predicted"/>
<feature type="transmembrane region" description="Helical" evidence="5">
    <location>
        <begin position="416"/>
        <end position="438"/>
    </location>
</feature>
<evidence type="ECO:0000256" key="4">
    <source>
        <dbReference type="ARBA" id="ARBA00023136"/>
    </source>
</evidence>
<evidence type="ECO:0000256" key="1">
    <source>
        <dbReference type="ARBA" id="ARBA00004141"/>
    </source>
</evidence>
<gene>
    <name evidence="7" type="ORF">JOF56_008592</name>
</gene>
<feature type="transmembrane region" description="Helical" evidence="5">
    <location>
        <begin position="19"/>
        <end position="40"/>
    </location>
</feature>
<dbReference type="RefSeq" id="WP_209645251.1">
    <property type="nucleotide sequence ID" value="NZ_JAGINW010000001.1"/>
</dbReference>
<comment type="subcellular location">
    <subcellularLocation>
        <location evidence="1">Membrane</location>
        <topology evidence="1">Multi-pass membrane protein</topology>
    </subcellularLocation>
</comment>
<keyword evidence="4 5" id="KW-0472">Membrane</keyword>
<organism evidence="7 8">
    <name type="scientific">Kibdelosporangium banguiense</name>
    <dbReference type="NCBI Taxonomy" id="1365924"/>
    <lineage>
        <taxon>Bacteria</taxon>
        <taxon>Bacillati</taxon>
        <taxon>Actinomycetota</taxon>
        <taxon>Actinomycetes</taxon>
        <taxon>Pseudonocardiales</taxon>
        <taxon>Pseudonocardiaceae</taxon>
        <taxon>Kibdelosporangium</taxon>
    </lineage>
</organism>
<dbReference type="PANTHER" id="PTHR42770">
    <property type="entry name" value="AMINO ACID TRANSPORTER-RELATED"/>
    <property type="match status" value="1"/>
</dbReference>
<dbReference type="InterPro" id="IPR050367">
    <property type="entry name" value="APC_superfamily"/>
</dbReference>
<comment type="caution">
    <text evidence="7">The sequence shown here is derived from an EMBL/GenBank/DDBJ whole genome shotgun (WGS) entry which is preliminary data.</text>
</comment>
<evidence type="ECO:0000259" key="6">
    <source>
        <dbReference type="Pfam" id="PF00324"/>
    </source>
</evidence>
<feature type="transmembrane region" description="Helical" evidence="5">
    <location>
        <begin position="208"/>
        <end position="230"/>
    </location>
</feature>
<feature type="transmembrane region" description="Helical" evidence="5">
    <location>
        <begin position="383"/>
        <end position="404"/>
    </location>
</feature>
<feature type="transmembrane region" description="Helical" evidence="5">
    <location>
        <begin position="342"/>
        <end position="363"/>
    </location>
</feature>
<feature type="transmembrane region" description="Helical" evidence="5">
    <location>
        <begin position="97"/>
        <end position="118"/>
    </location>
</feature>
<dbReference type="Gene3D" id="1.20.1740.10">
    <property type="entry name" value="Amino acid/polyamine transporter I"/>
    <property type="match status" value="1"/>
</dbReference>
<keyword evidence="2 5" id="KW-0812">Transmembrane</keyword>
<dbReference type="PIRSF" id="PIRSF006060">
    <property type="entry name" value="AA_transporter"/>
    <property type="match status" value="1"/>
</dbReference>
<feature type="transmembrane region" description="Helical" evidence="5">
    <location>
        <begin position="166"/>
        <end position="188"/>
    </location>
</feature>
<dbReference type="InterPro" id="IPR004841">
    <property type="entry name" value="AA-permease/SLC12A_dom"/>
</dbReference>
<feature type="transmembrane region" description="Helical" evidence="5">
    <location>
        <begin position="242"/>
        <end position="262"/>
    </location>
</feature>
<feature type="transmembrane region" description="Helical" evidence="5">
    <location>
        <begin position="138"/>
        <end position="159"/>
    </location>
</feature>
<name>A0ABS4TUW7_9PSEU</name>
<dbReference type="EMBL" id="JAGINW010000001">
    <property type="protein sequence ID" value="MBP2328207.1"/>
    <property type="molecule type" value="Genomic_DNA"/>
</dbReference>
<dbReference type="Pfam" id="PF00324">
    <property type="entry name" value="AA_permease"/>
    <property type="match status" value="1"/>
</dbReference>
<feature type="domain" description="Amino acid permease/ SLC12A" evidence="6">
    <location>
        <begin position="39"/>
        <end position="368"/>
    </location>
</feature>
<dbReference type="PANTHER" id="PTHR42770:SF16">
    <property type="entry name" value="AMINO ACID PERMEASE"/>
    <property type="match status" value="1"/>
</dbReference>
<keyword evidence="3 5" id="KW-1133">Transmembrane helix</keyword>
<reference evidence="7 8" key="1">
    <citation type="submission" date="2021-03" db="EMBL/GenBank/DDBJ databases">
        <title>Sequencing the genomes of 1000 actinobacteria strains.</title>
        <authorList>
            <person name="Klenk H.-P."/>
        </authorList>
    </citation>
    <scope>NUCLEOTIDE SEQUENCE [LARGE SCALE GENOMIC DNA]</scope>
    <source>
        <strain evidence="7 8">DSM 46670</strain>
    </source>
</reference>
<sequence>MSDPGTASLGRTTVSMTGVLAQSVGFMGPVFSVATLLPLIVGLSATGRGAGVATPVAIIIAGLGIFGAGWVIAQYAKRIHLCGSLYEYICDAFGPRIGIVAGWTYFGAMLVLAAATFLVLGGMTQEFLLAAFSVNVPWWVLSLVFVAIVTTIVVVGVQVSVRAQLALVLISSAIVLIFSIYIIAKGGLGGNSLSATPFNPFAVSGPDLLFGVLYGINMFIGFESAANLAEETDNPKRHVPRAVLWSLTIVGAYFIITAYAQAVGFGLDGTAWKTSVFPLQVLSSGSEFGSSGFGLFLSVFVILDILAVAIGVGVAATRGMLAMARAGRLPSTLATVHPRFRTPVVGATLIAVVSVAMILLVALTDGVFARAEGQPQWAPMFGWMAGFAGTGLALMYLTVSAAGARGLWNEVNRVKLLVAASAGILVSGGAVFGAVYKASSPLDTVPWTLGSWIAVGVIWSLVVTRRRPATSINPVLPSGGQL</sequence>
<feature type="transmembrane region" description="Helical" evidence="5">
    <location>
        <begin position="293"/>
        <end position="321"/>
    </location>
</feature>
<evidence type="ECO:0000256" key="5">
    <source>
        <dbReference type="SAM" id="Phobius"/>
    </source>
</evidence>
<feature type="transmembrane region" description="Helical" evidence="5">
    <location>
        <begin position="52"/>
        <end position="76"/>
    </location>
</feature>
<keyword evidence="8" id="KW-1185">Reference proteome</keyword>
<dbReference type="Proteomes" id="UP001519332">
    <property type="component" value="Unassembled WGS sequence"/>
</dbReference>
<feature type="transmembrane region" description="Helical" evidence="5">
    <location>
        <begin position="444"/>
        <end position="463"/>
    </location>
</feature>
<evidence type="ECO:0000313" key="8">
    <source>
        <dbReference type="Proteomes" id="UP001519332"/>
    </source>
</evidence>
<accession>A0ABS4TUW7</accession>
<evidence type="ECO:0000256" key="2">
    <source>
        <dbReference type="ARBA" id="ARBA00022692"/>
    </source>
</evidence>
<protein>
    <submittedName>
        <fullName evidence="7">Amino acid transporter</fullName>
    </submittedName>
</protein>
<evidence type="ECO:0000256" key="3">
    <source>
        <dbReference type="ARBA" id="ARBA00022989"/>
    </source>
</evidence>